<keyword evidence="7 9" id="KW-0472">Membrane</keyword>
<evidence type="ECO:0000256" key="6">
    <source>
        <dbReference type="ARBA" id="ARBA00022989"/>
    </source>
</evidence>
<dbReference type="GO" id="GO:0016192">
    <property type="term" value="P:vesicle-mediated transport"/>
    <property type="evidence" value="ECO:0007669"/>
    <property type="project" value="InterPro"/>
</dbReference>
<evidence type="ECO:0000256" key="1">
    <source>
        <dbReference type="ARBA" id="ARBA00003566"/>
    </source>
</evidence>
<dbReference type="GO" id="GO:0005737">
    <property type="term" value="C:cytoplasm"/>
    <property type="evidence" value="ECO:0007669"/>
    <property type="project" value="UniProtKB-ARBA"/>
</dbReference>
<proteinExistence type="inferred from homology"/>
<dbReference type="RefSeq" id="XP_022090447.1">
    <property type="nucleotide sequence ID" value="XM_022234755.1"/>
</dbReference>
<evidence type="ECO:0000313" key="11">
    <source>
        <dbReference type="RefSeq" id="XP_022090447.1"/>
    </source>
</evidence>
<keyword evidence="4 9" id="KW-0812">Transmembrane</keyword>
<dbReference type="OrthoDB" id="660759at2759"/>
<keyword evidence="3 9" id="KW-0813">Transport</keyword>
<dbReference type="OMA" id="GLMFFTR"/>
<dbReference type="GO" id="GO:0012505">
    <property type="term" value="C:endomembrane system"/>
    <property type="evidence" value="ECO:0007669"/>
    <property type="project" value="UniProtKB-ARBA"/>
</dbReference>
<comment type="subcellular location">
    <subcellularLocation>
        <location evidence="2 9">Membrane</location>
        <topology evidence="2 9">Multi-pass membrane protein</topology>
    </subcellularLocation>
</comment>
<dbReference type="PANTHER" id="PTHR23137">
    <property type="entry name" value="VESICLE TRANSPORT PROTEIN-RELATED"/>
    <property type="match status" value="1"/>
</dbReference>
<evidence type="ECO:0000256" key="4">
    <source>
        <dbReference type="ARBA" id="ARBA00022692"/>
    </source>
</evidence>
<dbReference type="InterPro" id="IPR007305">
    <property type="entry name" value="Vesicle_transpt_Got1/SFT2"/>
</dbReference>
<dbReference type="GO" id="GO:0015031">
    <property type="term" value="P:protein transport"/>
    <property type="evidence" value="ECO:0007669"/>
    <property type="project" value="UniProtKB-KW"/>
</dbReference>
<dbReference type="KEGG" id="aplc:110979176"/>
<dbReference type="GO" id="GO:0016020">
    <property type="term" value="C:membrane"/>
    <property type="evidence" value="ECO:0007669"/>
    <property type="project" value="UniProtKB-SubCell"/>
</dbReference>
<feature type="transmembrane region" description="Helical" evidence="9">
    <location>
        <begin position="159"/>
        <end position="177"/>
    </location>
</feature>
<protein>
    <recommendedName>
        <fullName evidence="9">Vesicle transport protein</fullName>
    </recommendedName>
</protein>
<keyword evidence="10" id="KW-1185">Reference proteome</keyword>
<keyword evidence="5 9" id="KW-0653">Protein transport</keyword>
<feature type="transmembrane region" description="Helical" evidence="9">
    <location>
        <begin position="126"/>
        <end position="147"/>
    </location>
</feature>
<evidence type="ECO:0000256" key="9">
    <source>
        <dbReference type="RuleBase" id="RU363111"/>
    </source>
</evidence>
<comment type="function">
    <text evidence="1 9">May be involved in fusion of retrograde transport vesicles derived from an endocytic compartment with the Golgi complex.</text>
</comment>
<evidence type="ECO:0000256" key="7">
    <source>
        <dbReference type="ARBA" id="ARBA00023136"/>
    </source>
</evidence>
<gene>
    <name evidence="11" type="primary">LOC110979176</name>
</gene>
<evidence type="ECO:0000313" key="10">
    <source>
        <dbReference type="Proteomes" id="UP000694845"/>
    </source>
</evidence>
<evidence type="ECO:0000256" key="8">
    <source>
        <dbReference type="ARBA" id="ARBA00025800"/>
    </source>
</evidence>
<evidence type="ECO:0000256" key="2">
    <source>
        <dbReference type="ARBA" id="ARBA00004141"/>
    </source>
</evidence>
<organism evidence="10 11">
    <name type="scientific">Acanthaster planci</name>
    <name type="common">Crown-of-thorns starfish</name>
    <dbReference type="NCBI Taxonomy" id="133434"/>
    <lineage>
        <taxon>Eukaryota</taxon>
        <taxon>Metazoa</taxon>
        <taxon>Echinodermata</taxon>
        <taxon>Eleutherozoa</taxon>
        <taxon>Asterozoa</taxon>
        <taxon>Asteroidea</taxon>
        <taxon>Valvatacea</taxon>
        <taxon>Valvatida</taxon>
        <taxon>Acanthasteridae</taxon>
        <taxon>Acanthaster</taxon>
    </lineage>
</organism>
<dbReference type="AlphaFoldDB" id="A0A8B7YD13"/>
<name>A0A8B7YD13_ACAPL</name>
<reference evidence="11" key="1">
    <citation type="submission" date="2025-08" db="UniProtKB">
        <authorList>
            <consortium name="RefSeq"/>
        </authorList>
    </citation>
    <scope>IDENTIFICATION</scope>
</reference>
<dbReference type="PANTHER" id="PTHR23137:SF36">
    <property type="entry name" value="VESICLE TRANSPORT PROTEIN SFT2C"/>
    <property type="match status" value="1"/>
</dbReference>
<dbReference type="Pfam" id="PF04178">
    <property type="entry name" value="Got1"/>
    <property type="match status" value="1"/>
</dbReference>
<accession>A0A8B7YD13</accession>
<keyword evidence="6 9" id="KW-1133">Transmembrane helix</keyword>
<feature type="transmembrane region" description="Helical" evidence="9">
    <location>
        <begin position="94"/>
        <end position="120"/>
    </location>
</feature>
<feature type="transmembrane region" description="Helical" evidence="9">
    <location>
        <begin position="183"/>
        <end position="204"/>
    </location>
</feature>
<evidence type="ECO:0000256" key="5">
    <source>
        <dbReference type="ARBA" id="ARBA00022927"/>
    </source>
</evidence>
<comment type="similarity">
    <text evidence="8 9">Belongs to the SFT2 family.</text>
</comment>
<dbReference type="GeneID" id="110979176"/>
<sequence>MANLNADLRSYLSSSKNGSSGSGESGGFAASGKRTLNTMTNWWRGSGDGGEGGEGEKMLAGDVASKPAEDDGNGWFNQAQKDPFCPTLSKRQRILGFMTFIVAGAFCFGLAAVYAPFIVLRARKFALLYTMGSLFTISSFSLLWGPWYHLKHLFSSDRLPFTVIYFTSMFLTLYFSLMRQSTLPTVICAVFQIIALVWYIVSYIPGGQTGLKFFSKLCKAAASKTLSNALPV</sequence>
<evidence type="ECO:0000256" key="3">
    <source>
        <dbReference type="ARBA" id="ARBA00022448"/>
    </source>
</evidence>
<dbReference type="InterPro" id="IPR011691">
    <property type="entry name" value="Vesicle_transpt_SFT2"/>
</dbReference>
<dbReference type="Proteomes" id="UP000694845">
    <property type="component" value="Unplaced"/>
</dbReference>